<dbReference type="SUPFAM" id="SSF54631">
    <property type="entry name" value="CBS-domain pair"/>
    <property type="match status" value="1"/>
</dbReference>
<reference evidence="4" key="1">
    <citation type="journal article" date="2021" name="PeerJ">
        <title>Extensive microbial diversity within the chicken gut microbiome revealed by metagenomics and culture.</title>
        <authorList>
            <person name="Gilroy R."/>
            <person name="Ravi A."/>
            <person name="Getino M."/>
            <person name="Pursley I."/>
            <person name="Horton D.L."/>
            <person name="Alikhan N.F."/>
            <person name="Baker D."/>
            <person name="Gharbi K."/>
            <person name="Hall N."/>
            <person name="Watson M."/>
            <person name="Adriaenssens E.M."/>
            <person name="Foster-Nyarko E."/>
            <person name="Jarju S."/>
            <person name="Secka A."/>
            <person name="Antonio M."/>
            <person name="Oren A."/>
            <person name="Chaudhuri R.R."/>
            <person name="La Ragione R."/>
            <person name="Hildebrand F."/>
            <person name="Pallen M.J."/>
        </authorList>
    </citation>
    <scope>NUCLEOTIDE SEQUENCE</scope>
    <source>
        <strain evidence="4">ChiSjej5B23-16112</strain>
    </source>
</reference>
<accession>A0A921I0X8</accession>
<evidence type="ECO:0000313" key="5">
    <source>
        <dbReference type="Proteomes" id="UP000769156"/>
    </source>
</evidence>
<comment type="caution">
    <text evidence="4">The sequence shown here is derived from an EMBL/GenBank/DDBJ whole genome shotgun (WGS) entry which is preliminary data.</text>
</comment>
<feature type="domain" description="CBS" evidence="3">
    <location>
        <begin position="12"/>
        <end position="72"/>
    </location>
</feature>
<dbReference type="PANTHER" id="PTHR43080">
    <property type="entry name" value="CBS DOMAIN-CONTAINING PROTEIN CBSX3, MITOCHONDRIAL"/>
    <property type="match status" value="1"/>
</dbReference>
<evidence type="ECO:0000259" key="3">
    <source>
        <dbReference type="PROSITE" id="PS51371"/>
    </source>
</evidence>
<evidence type="ECO:0000256" key="1">
    <source>
        <dbReference type="ARBA" id="ARBA00023122"/>
    </source>
</evidence>
<dbReference type="Proteomes" id="UP000769156">
    <property type="component" value="Unassembled WGS sequence"/>
</dbReference>
<dbReference type="CDD" id="cd09834">
    <property type="entry name" value="CBS_pair_bac"/>
    <property type="match status" value="1"/>
</dbReference>
<keyword evidence="1 2" id="KW-0129">CBS domain</keyword>
<evidence type="ECO:0000313" key="4">
    <source>
        <dbReference type="EMBL" id="HJF93899.1"/>
    </source>
</evidence>
<dbReference type="Gene3D" id="3.10.580.10">
    <property type="entry name" value="CBS-domain"/>
    <property type="match status" value="1"/>
</dbReference>
<protein>
    <submittedName>
        <fullName evidence="4">CBS domain-containing protein</fullName>
    </submittedName>
</protein>
<name>A0A921I0X8_9FIRM</name>
<dbReference type="AlphaFoldDB" id="A0A921I0X8"/>
<dbReference type="Pfam" id="PF00571">
    <property type="entry name" value="CBS"/>
    <property type="match status" value="2"/>
</dbReference>
<dbReference type="InterPro" id="IPR051257">
    <property type="entry name" value="Diverse_CBS-Domain"/>
</dbReference>
<organism evidence="4 5">
    <name type="scientific">Lachnoclostridium phocaeense</name>
    <dbReference type="NCBI Taxonomy" id="1871021"/>
    <lineage>
        <taxon>Bacteria</taxon>
        <taxon>Bacillati</taxon>
        <taxon>Bacillota</taxon>
        <taxon>Clostridia</taxon>
        <taxon>Lachnospirales</taxon>
        <taxon>Lachnospiraceae</taxon>
    </lineage>
</organism>
<dbReference type="SMART" id="SM00116">
    <property type="entry name" value="CBS"/>
    <property type="match status" value="2"/>
</dbReference>
<dbReference type="OrthoDB" id="384703at2"/>
<sequence>MKHANSNILFFLKPKVEIAYIYDYHTVRQALEIMEHHKYSSIPILSRDGKYVGSITEGDLLWGVKKLHLNNLKDAENVSIMKVDRRLDYQCVTAKSKMEDLIGRAMEQNFVPVVDDQDNFIGIITRKDIIGYCYNEMKKQEETCSD</sequence>
<dbReference type="EMBL" id="DYVY01000061">
    <property type="protein sequence ID" value="HJF93899.1"/>
    <property type="molecule type" value="Genomic_DNA"/>
</dbReference>
<reference evidence="4" key="2">
    <citation type="submission" date="2021-09" db="EMBL/GenBank/DDBJ databases">
        <authorList>
            <person name="Gilroy R."/>
        </authorList>
    </citation>
    <scope>NUCLEOTIDE SEQUENCE</scope>
    <source>
        <strain evidence="4">ChiSjej5B23-16112</strain>
    </source>
</reference>
<gene>
    <name evidence="4" type="ORF">K8V82_03810</name>
</gene>
<dbReference type="PROSITE" id="PS51371">
    <property type="entry name" value="CBS"/>
    <property type="match status" value="1"/>
</dbReference>
<dbReference type="PANTHER" id="PTHR43080:SF26">
    <property type="entry name" value="REGULATORY PROTEIN"/>
    <property type="match status" value="1"/>
</dbReference>
<dbReference type="RefSeq" id="WP_076777408.1">
    <property type="nucleotide sequence ID" value="NZ_CALKQL010000007.1"/>
</dbReference>
<dbReference type="InterPro" id="IPR000644">
    <property type="entry name" value="CBS_dom"/>
</dbReference>
<evidence type="ECO:0000256" key="2">
    <source>
        <dbReference type="PROSITE-ProRule" id="PRU00703"/>
    </source>
</evidence>
<proteinExistence type="predicted"/>
<dbReference type="InterPro" id="IPR046342">
    <property type="entry name" value="CBS_dom_sf"/>
</dbReference>